<keyword evidence="4" id="KW-1185">Reference proteome</keyword>
<comment type="caution">
    <text evidence="3">The sequence shown here is derived from an EMBL/GenBank/DDBJ whole genome shotgun (WGS) entry which is preliminary data.</text>
</comment>
<dbReference type="Gene3D" id="3.40.50.2300">
    <property type="match status" value="1"/>
</dbReference>
<dbReference type="AlphaFoldDB" id="A0A6G1CF52"/>
<protein>
    <recommendedName>
        <fullName evidence="2">Response regulatory domain-containing protein</fullName>
    </recommendedName>
</protein>
<accession>A0A6G1CF52</accession>
<dbReference type="EMBL" id="SPHZ02000009">
    <property type="protein sequence ID" value="KAF0898770.1"/>
    <property type="molecule type" value="Genomic_DNA"/>
</dbReference>
<evidence type="ECO:0000256" key="1">
    <source>
        <dbReference type="PROSITE-ProRule" id="PRU00169"/>
    </source>
</evidence>
<dbReference type="PROSITE" id="PS50110">
    <property type="entry name" value="RESPONSE_REGULATORY"/>
    <property type="match status" value="1"/>
</dbReference>
<name>A0A6G1CF52_9ORYZ</name>
<evidence type="ECO:0000259" key="2">
    <source>
        <dbReference type="PROSITE" id="PS50110"/>
    </source>
</evidence>
<sequence length="142" mass="15631">MEEEMLSFFPGGLRVLLVDDDTKAVRTATATLSTLHYPVVAMYPTASAGLRALSGDNVTDVQAVLCDVHKVVSSGFDFRLVVETELHIPIIYLLSTTEHTVAGEDAEFLNHLLLTATFIVRKPLDSAVMAHLWSVVAWRRCC</sequence>
<evidence type="ECO:0000313" key="3">
    <source>
        <dbReference type="EMBL" id="KAF0898770.1"/>
    </source>
</evidence>
<dbReference type="InterPro" id="IPR001789">
    <property type="entry name" value="Sig_transdc_resp-reg_receiver"/>
</dbReference>
<feature type="domain" description="Response regulatory" evidence="2">
    <location>
        <begin position="14"/>
        <end position="137"/>
    </location>
</feature>
<dbReference type="OrthoDB" id="682725at2759"/>
<gene>
    <name evidence="3" type="ORF">E2562_009375</name>
</gene>
<reference evidence="3 4" key="1">
    <citation type="submission" date="2019-11" db="EMBL/GenBank/DDBJ databases">
        <title>Whole genome sequence of Oryza granulata.</title>
        <authorList>
            <person name="Li W."/>
        </authorList>
    </citation>
    <scope>NUCLEOTIDE SEQUENCE [LARGE SCALE GENOMIC DNA]</scope>
    <source>
        <strain evidence="4">cv. Menghai</strain>
        <tissue evidence="3">Leaf</tissue>
    </source>
</reference>
<dbReference type="SUPFAM" id="SSF52172">
    <property type="entry name" value="CheY-like"/>
    <property type="match status" value="1"/>
</dbReference>
<dbReference type="GO" id="GO:0000160">
    <property type="term" value="P:phosphorelay signal transduction system"/>
    <property type="evidence" value="ECO:0007669"/>
    <property type="project" value="InterPro"/>
</dbReference>
<proteinExistence type="predicted"/>
<dbReference type="Proteomes" id="UP000479710">
    <property type="component" value="Unassembled WGS sequence"/>
</dbReference>
<feature type="modified residue" description="4-aspartylphosphate" evidence="1">
    <location>
        <position position="67"/>
    </location>
</feature>
<dbReference type="InterPro" id="IPR011006">
    <property type="entry name" value="CheY-like_superfamily"/>
</dbReference>
<organism evidence="3 4">
    <name type="scientific">Oryza meyeriana var. granulata</name>
    <dbReference type="NCBI Taxonomy" id="110450"/>
    <lineage>
        <taxon>Eukaryota</taxon>
        <taxon>Viridiplantae</taxon>
        <taxon>Streptophyta</taxon>
        <taxon>Embryophyta</taxon>
        <taxon>Tracheophyta</taxon>
        <taxon>Spermatophyta</taxon>
        <taxon>Magnoliopsida</taxon>
        <taxon>Liliopsida</taxon>
        <taxon>Poales</taxon>
        <taxon>Poaceae</taxon>
        <taxon>BOP clade</taxon>
        <taxon>Oryzoideae</taxon>
        <taxon>Oryzeae</taxon>
        <taxon>Oryzinae</taxon>
        <taxon>Oryza</taxon>
        <taxon>Oryza meyeriana</taxon>
    </lineage>
</organism>
<keyword evidence="1" id="KW-0597">Phosphoprotein</keyword>
<evidence type="ECO:0000313" key="4">
    <source>
        <dbReference type="Proteomes" id="UP000479710"/>
    </source>
</evidence>